<dbReference type="RefSeq" id="WP_321534333.1">
    <property type="nucleotide sequence ID" value="NZ_JARGDL010000001.1"/>
</dbReference>
<reference evidence="2" key="1">
    <citation type="submission" date="2023-03" db="EMBL/GenBank/DDBJ databases">
        <title>Stygiobacter electus gen. nov., sp. nov., facultatively anaerobic thermotolerant bacterium of the class Ignavibacteria from a well of Yessentuki mineral water deposit.</title>
        <authorList>
            <person name="Podosokorskaya O.A."/>
            <person name="Elcheninov A.G."/>
            <person name="Petrova N.F."/>
            <person name="Zavarzina D.G."/>
            <person name="Kublanov I.V."/>
            <person name="Merkel A.Y."/>
        </authorList>
    </citation>
    <scope>NUCLEOTIDE SEQUENCE</scope>
    <source>
        <strain evidence="2">09-Me</strain>
    </source>
</reference>
<name>A0AAE3P022_9BACT</name>
<evidence type="ECO:0000256" key="1">
    <source>
        <dbReference type="SAM" id="Phobius"/>
    </source>
</evidence>
<keyword evidence="1" id="KW-0472">Membrane</keyword>
<protein>
    <recommendedName>
        <fullName evidence="4">DUF4199 domain-containing protein</fullName>
    </recommendedName>
</protein>
<keyword evidence="1" id="KW-0812">Transmembrane</keyword>
<dbReference type="AlphaFoldDB" id="A0AAE3P022"/>
<gene>
    <name evidence="2" type="ORF">P0M35_00260</name>
</gene>
<sequence>MKKYISPFICGFGAAVLQVVPLIKSFSCCLIIPFAAFISLSLDQKANKNYSNILMSKAFVFGIIIGLTSAIFSTFFDILITAITKQNDLITTLPELYKMIENFPLDQMVKKEVITLFENVKNDLISYGFSWFYTITIFLNNVLVNTTFGVVGSLISASILNNRNKNLE</sequence>
<evidence type="ECO:0000313" key="2">
    <source>
        <dbReference type="EMBL" id="MDF1610568.1"/>
    </source>
</evidence>
<accession>A0AAE3P022</accession>
<keyword evidence="1" id="KW-1133">Transmembrane helix</keyword>
<dbReference type="EMBL" id="JARGDL010000001">
    <property type="protein sequence ID" value="MDF1610568.1"/>
    <property type="molecule type" value="Genomic_DNA"/>
</dbReference>
<dbReference type="Proteomes" id="UP001221302">
    <property type="component" value="Unassembled WGS sequence"/>
</dbReference>
<proteinExistence type="predicted"/>
<evidence type="ECO:0008006" key="4">
    <source>
        <dbReference type="Google" id="ProtNLM"/>
    </source>
</evidence>
<feature type="transmembrane region" description="Helical" evidence="1">
    <location>
        <begin position="131"/>
        <end position="160"/>
    </location>
</feature>
<organism evidence="2 3">
    <name type="scientific">Stygiobacter electus</name>
    <dbReference type="NCBI Taxonomy" id="3032292"/>
    <lineage>
        <taxon>Bacteria</taxon>
        <taxon>Pseudomonadati</taxon>
        <taxon>Ignavibacteriota</taxon>
        <taxon>Ignavibacteria</taxon>
        <taxon>Ignavibacteriales</taxon>
        <taxon>Melioribacteraceae</taxon>
        <taxon>Stygiobacter</taxon>
    </lineage>
</organism>
<comment type="caution">
    <text evidence="2">The sequence shown here is derived from an EMBL/GenBank/DDBJ whole genome shotgun (WGS) entry which is preliminary data.</text>
</comment>
<feature type="transmembrane region" description="Helical" evidence="1">
    <location>
        <begin position="59"/>
        <end position="83"/>
    </location>
</feature>
<keyword evidence="3" id="KW-1185">Reference proteome</keyword>
<evidence type="ECO:0000313" key="3">
    <source>
        <dbReference type="Proteomes" id="UP001221302"/>
    </source>
</evidence>
<feature type="transmembrane region" description="Helical" evidence="1">
    <location>
        <begin position="12"/>
        <end position="38"/>
    </location>
</feature>